<dbReference type="Proteomes" id="UP000623010">
    <property type="component" value="Unassembled WGS sequence"/>
</dbReference>
<comment type="caution">
    <text evidence="2">The sequence shown here is derived from an EMBL/GenBank/DDBJ whole genome shotgun (WGS) entry which is preliminary data.</text>
</comment>
<protein>
    <submittedName>
        <fullName evidence="2">Uncharacterized protein</fullName>
    </submittedName>
</protein>
<dbReference type="SUPFAM" id="SSF56784">
    <property type="entry name" value="HAD-like"/>
    <property type="match status" value="1"/>
</dbReference>
<dbReference type="InterPro" id="IPR023214">
    <property type="entry name" value="HAD_sf"/>
</dbReference>
<name>A0A918RGE7_9ACTN</name>
<dbReference type="Pfam" id="PF12710">
    <property type="entry name" value="HAD"/>
    <property type="match status" value="1"/>
</dbReference>
<feature type="compositionally biased region" description="Low complexity" evidence="1">
    <location>
        <begin position="205"/>
        <end position="218"/>
    </location>
</feature>
<proteinExistence type="predicted"/>
<organism evidence="2 3">
    <name type="scientific">Streptomyces echinoruber</name>
    <dbReference type="NCBI Taxonomy" id="68898"/>
    <lineage>
        <taxon>Bacteria</taxon>
        <taxon>Bacillati</taxon>
        <taxon>Actinomycetota</taxon>
        <taxon>Actinomycetes</taxon>
        <taxon>Kitasatosporales</taxon>
        <taxon>Streptomycetaceae</taxon>
        <taxon>Streptomyces</taxon>
    </lineage>
</organism>
<feature type="region of interest" description="Disordered" evidence="1">
    <location>
        <begin position="205"/>
        <end position="227"/>
    </location>
</feature>
<sequence length="227" mass="24477">MNARRTAFFFLDVTLGMAPSVTDFVRFWQGRQGAVTDNRGDPRLLTRAEAEECREELLEAGRVWAAGRGVSAAWADSVLPELLRRHRLAGDELVLVSTSFAPCVRPVAELLGMPRVLCVEPALPDGRPTLDRAPRSRALAQAVVETMILLGSEAARCFGYADHADGLDMLAVVGNPRPVGVDPVLLRTARERGWLPVSVRRRLGPVGEPDPGLGDLGPRPGPGPGSF</sequence>
<reference evidence="2" key="1">
    <citation type="journal article" date="2014" name="Int. J. Syst. Evol. Microbiol.">
        <title>Complete genome sequence of Corynebacterium casei LMG S-19264T (=DSM 44701T), isolated from a smear-ripened cheese.</title>
        <authorList>
            <consortium name="US DOE Joint Genome Institute (JGI-PGF)"/>
            <person name="Walter F."/>
            <person name="Albersmeier A."/>
            <person name="Kalinowski J."/>
            <person name="Ruckert C."/>
        </authorList>
    </citation>
    <scope>NUCLEOTIDE SEQUENCE</scope>
    <source>
        <strain evidence="2">JCM 5016</strain>
    </source>
</reference>
<dbReference type="EMBL" id="BMWH01000017">
    <property type="protein sequence ID" value="GGZ97845.1"/>
    <property type="molecule type" value="Genomic_DNA"/>
</dbReference>
<dbReference type="Gene3D" id="3.40.50.1000">
    <property type="entry name" value="HAD superfamily/HAD-like"/>
    <property type="match status" value="1"/>
</dbReference>
<keyword evidence="3" id="KW-1185">Reference proteome</keyword>
<reference evidence="2" key="2">
    <citation type="submission" date="2020-09" db="EMBL/GenBank/DDBJ databases">
        <authorList>
            <person name="Sun Q."/>
            <person name="Ohkuma M."/>
        </authorList>
    </citation>
    <scope>NUCLEOTIDE SEQUENCE</scope>
    <source>
        <strain evidence="2">JCM 5016</strain>
    </source>
</reference>
<dbReference type="AlphaFoldDB" id="A0A918RGE7"/>
<evidence type="ECO:0000313" key="3">
    <source>
        <dbReference type="Proteomes" id="UP000623010"/>
    </source>
</evidence>
<dbReference type="Gene3D" id="1.20.1440.100">
    <property type="entry name" value="SG protein - dephosphorylation function"/>
    <property type="match status" value="1"/>
</dbReference>
<accession>A0A918RGE7</accession>
<evidence type="ECO:0000313" key="2">
    <source>
        <dbReference type="EMBL" id="GGZ97845.1"/>
    </source>
</evidence>
<gene>
    <name evidence="2" type="ORF">GCM10010389_41350</name>
</gene>
<dbReference type="InterPro" id="IPR036412">
    <property type="entry name" value="HAD-like_sf"/>
</dbReference>
<dbReference type="RefSeq" id="WP_190058927.1">
    <property type="nucleotide sequence ID" value="NZ_BMWH01000017.1"/>
</dbReference>
<evidence type="ECO:0000256" key="1">
    <source>
        <dbReference type="SAM" id="MobiDB-lite"/>
    </source>
</evidence>